<feature type="compositionally biased region" description="Basic and acidic residues" evidence="3">
    <location>
        <begin position="1209"/>
        <end position="1240"/>
    </location>
</feature>
<feature type="region of interest" description="Disordered" evidence="3">
    <location>
        <begin position="51"/>
        <end position="70"/>
    </location>
</feature>
<dbReference type="CDD" id="cd17043">
    <property type="entry name" value="RA"/>
    <property type="match status" value="1"/>
</dbReference>
<proteinExistence type="predicted"/>
<dbReference type="InterPro" id="IPR053039">
    <property type="entry name" value="Polarity_Bud-Selection_Reg"/>
</dbReference>
<feature type="compositionally biased region" description="Polar residues" evidence="3">
    <location>
        <begin position="1529"/>
        <end position="1538"/>
    </location>
</feature>
<evidence type="ECO:0000256" key="1">
    <source>
        <dbReference type="ARBA" id="ARBA00022443"/>
    </source>
</evidence>
<feature type="compositionally biased region" description="Low complexity" evidence="3">
    <location>
        <begin position="1385"/>
        <end position="1394"/>
    </location>
</feature>
<dbReference type="SUPFAM" id="SSF54236">
    <property type="entry name" value="Ubiquitin-like"/>
    <property type="match status" value="1"/>
</dbReference>
<dbReference type="InterPro" id="IPR001452">
    <property type="entry name" value="SH3_domain"/>
</dbReference>
<evidence type="ECO:0000259" key="5">
    <source>
        <dbReference type="PROSITE" id="PS50200"/>
    </source>
</evidence>
<feature type="compositionally biased region" description="Polar residues" evidence="3">
    <location>
        <begin position="532"/>
        <end position="547"/>
    </location>
</feature>
<feature type="compositionally biased region" description="Polar residues" evidence="3">
    <location>
        <begin position="1369"/>
        <end position="1384"/>
    </location>
</feature>
<feature type="compositionally biased region" description="Basic and acidic residues" evidence="3">
    <location>
        <begin position="1262"/>
        <end position="1275"/>
    </location>
</feature>
<dbReference type="Proteomes" id="UP000199069">
    <property type="component" value="Unassembled WGS sequence"/>
</dbReference>
<feature type="compositionally biased region" description="Polar residues" evidence="3">
    <location>
        <begin position="244"/>
        <end position="259"/>
    </location>
</feature>
<feature type="region of interest" description="Disordered" evidence="3">
    <location>
        <begin position="1162"/>
        <end position="1485"/>
    </location>
</feature>
<feature type="compositionally biased region" description="Low complexity" evidence="3">
    <location>
        <begin position="1497"/>
        <end position="1507"/>
    </location>
</feature>
<dbReference type="PROSITE" id="PS50002">
    <property type="entry name" value="SH3"/>
    <property type="match status" value="2"/>
</dbReference>
<dbReference type="Pfam" id="PF00018">
    <property type="entry name" value="SH3_1"/>
    <property type="match status" value="2"/>
</dbReference>
<feature type="compositionally biased region" description="Polar residues" evidence="3">
    <location>
        <begin position="2388"/>
        <end position="2399"/>
    </location>
</feature>
<feature type="compositionally biased region" description="Basic and acidic residues" evidence="3">
    <location>
        <begin position="451"/>
        <end position="462"/>
    </location>
</feature>
<feature type="region of interest" description="Disordered" evidence="3">
    <location>
        <begin position="325"/>
        <end position="796"/>
    </location>
</feature>
<dbReference type="GO" id="GO:0007165">
    <property type="term" value="P:signal transduction"/>
    <property type="evidence" value="ECO:0007669"/>
    <property type="project" value="InterPro"/>
</dbReference>
<dbReference type="InterPro" id="IPR029071">
    <property type="entry name" value="Ubiquitin-like_domsf"/>
</dbReference>
<keyword evidence="7" id="KW-1185">Reference proteome</keyword>
<feature type="region of interest" description="Disordered" evidence="3">
    <location>
        <begin position="2233"/>
        <end position="2276"/>
    </location>
</feature>
<dbReference type="PROSITE" id="PS50200">
    <property type="entry name" value="RA"/>
    <property type="match status" value="1"/>
</dbReference>
<feature type="compositionally biased region" description="Low complexity" evidence="3">
    <location>
        <begin position="1709"/>
        <end position="1727"/>
    </location>
</feature>
<name>A0A0K3C729_RHOTO</name>
<dbReference type="Pfam" id="PF00788">
    <property type="entry name" value="RA"/>
    <property type="match status" value="1"/>
</dbReference>
<feature type="region of interest" description="Disordered" evidence="3">
    <location>
        <begin position="2579"/>
        <end position="2648"/>
    </location>
</feature>
<feature type="compositionally biased region" description="Acidic residues" evidence="3">
    <location>
        <begin position="407"/>
        <end position="424"/>
    </location>
</feature>
<feature type="compositionally biased region" description="Low complexity" evidence="3">
    <location>
        <begin position="2249"/>
        <end position="2270"/>
    </location>
</feature>
<gene>
    <name evidence="6" type="primary">FGENESH: predicted gene_1.494</name>
    <name evidence="6" type="ORF">BN2166_0004940</name>
</gene>
<feature type="compositionally biased region" description="Basic and acidic residues" evidence="3">
    <location>
        <begin position="425"/>
        <end position="438"/>
    </location>
</feature>
<dbReference type="SUPFAM" id="SSF50044">
    <property type="entry name" value="SH3-domain"/>
    <property type="match status" value="2"/>
</dbReference>
<feature type="compositionally biased region" description="Basic and acidic residues" evidence="3">
    <location>
        <begin position="740"/>
        <end position="754"/>
    </location>
</feature>
<dbReference type="EMBL" id="CWKI01000001">
    <property type="protein sequence ID" value="CTR04633.1"/>
    <property type="molecule type" value="Genomic_DNA"/>
</dbReference>
<organism evidence="6 7">
    <name type="scientific">Rhodotorula toruloides</name>
    <name type="common">Yeast</name>
    <name type="synonym">Rhodosporidium toruloides</name>
    <dbReference type="NCBI Taxonomy" id="5286"/>
    <lineage>
        <taxon>Eukaryota</taxon>
        <taxon>Fungi</taxon>
        <taxon>Dikarya</taxon>
        <taxon>Basidiomycota</taxon>
        <taxon>Pucciniomycotina</taxon>
        <taxon>Microbotryomycetes</taxon>
        <taxon>Sporidiobolales</taxon>
        <taxon>Sporidiobolaceae</taxon>
        <taxon>Rhodotorula</taxon>
    </lineage>
</organism>
<feature type="compositionally biased region" description="Low complexity" evidence="3">
    <location>
        <begin position="463"/>
        <end position="477"/>
    </location>
</feature>
<feature type="region of interest" description="Disordered" evidence="3">
    <location>
        <begin position="244"/>
        <end position="312"/>
    </location>
</feature>
<keyword evidence="1 2" id="KW-0728">SH3 domain</keyword>
<dbReference type="InterPro" id="IPR000159">
    <property type="entry name" value="RA_dom"/>
</dbReference>
<feature type="region of interest" description="Disordered" evidence="3">
    <location>
        <begin position="1884"/>
        <end position="1927"/>
    </location>
</feature>
<feature type="compositionally biased region" description="Basic and acidic residues" evidence="3">
    <location>
        <begin position="1288"/>
        <end position="1299"/>
    </location>
</feature>
<feature type="compositionally biased region" description="Low complexity" evidence="3">
    <location>
        <begin position="1300"/>
        <end position="1314"/>
    </location>
</feature>
<feature type="compositionally biased region" description="Pro residues" evidence="3">
    <location>
        <begin position="1437"/>
        <end position="1452"/>
    </location>
</feature>
<reference evidence="6 7" key="1">
    <citation type="submission" date="2015-07" db="EMBL/GenBank/DDBJ databases">
        <authorList>
            <person name="Cajimat M.N.B."/>
            <person name="Milazzo M.L."/>
            <person name="Fulhorst C.F."/>
        </authorList>
    </citation>
    <scope>NUCLEOTIDE SEQUENCE [LARGE SCALE GENOMIC DNA]</scope>
    <source>
        <strain evidence="6">Single colony</strain>
    </source>
</reference>
<feature type="domain" description="SH3" evidence="4">
    <location>
        <begin position="167"/>
        <end position="228"/>
    </location>
</feature>
<feature type="region of interest" description="Disordered" evidence="3">
    <location>
        <begin position="2132"/>
        <end position="2157"/>
    </location>
</feature>
<sequence length="2698" mass="291336">MSGYQYSHDPSAADYDYHGGHYQGASGVAGGSGGLPVSITRSLRNQGGLSINIGEANKGDDQQAHAAHAAVNHEQYDGQQYEHVDRGFDGDEEGSFHEGSDEEVAEALQGGQHRFRYQQNHGDEMHGEQGMEHDVDDEEVEGAEEDLNAGEFSDSLSSSPSIPDEDIDFGLVYALHTFLATVDGQASVVKGDKLLLLDDSNSYWWLVRVLKTQAIGYIPAENIETPWERLARLNKHRNVDLTSATQQDVITGPTSSSARTRFISRIPPSQQPNPHESRHPFAKGVPASPSHKDHPRNISPPPFAGRPGSSKAKTVGFAAPTYYAHSATGMTDEEGEEDGEGYDEGMDVEGEEGDELDRHPAEGFEEDEEEDGLRAGAREESEFSDDHEHHHGSAAGRQEHEGVFADGEAEGELSDGEADDEDDTAEARRGRSPYDEALRPSSSASAQGTDEAAKRQHWERESAAALQAQEQAAQAEAQWKRERDAQGQQQRALSPRVDSIGAAQDRRPLSPADANLQQHSQRLAPQDGLSPRTRQTDNVGLSPTQPGTSSLASSTRSSRFDENDFLDSEVPTKKLTATPPIARDENASRFDDNLGRSPPSNHPPQLQPGGQPPRQAPQQPLRVRGVDLVDPRDPRYNRMLQPTKQAGEDLIYERVVADAQRQQRMQAQVDGGARNGSLDYSVGNEGDASFGSVDTHTSSISEGVGASGSKKGQQAPTTTEKKRKSVGGILGLFRKKDKNKKGDSKDENAVRSSEDSGVLSPTSTAFRRSGSISPVAAQQAPNERTSSRTGAPTAESMFSTDAALRQQELEAKQALYHQYGVSRAPGDITNTMTPRGQPGGLSYSHDPSAADYDYHGGHYQGASGVAGGSGGLPVSITRSLRNQGGLSINIGEANKGDDQQAHAAHAAVNHEQYDGQQYEHVDRGFDGDEEGSFHEGSDEEVAEALQGGQHRFRYQQNHGDEMHGEQGMEHDVDDEEVEGAEEDLNAGEFSDSLSSSPSIPDEDIDFGLVYALHTFLATVDGQASVVKGDKLLLLDDSNSYWWLVRVLKTQAIGYIPAENIETPWERLARLNKHRNVDLTSATQQDVITGPTSSSARTRFISRIPPSQQPNPHESRHPFAKGVPASPSHKDHPRNISPPPFAGRPGSSKAKTVGFAAPTYYAHSATGMTDEEGEEDGEGYDEGMDVEGEEGDELDRHPAEGFEEDEEEDGLRAGAREESEFSDDHEHHHGSAAGRQEHEGVFADGEAEGELSDGEADDEDDTAEARRGRSPYDEALRPSSSASAQGTDEAAKRQHWERESAAALQAQEQAAQAEAQWKRERDAQGQQQRALSPRVDSIGAAQDRRPLSPADANLQQHSQRLAPQDGLSPRTRQTDNVGLSPTQPGTSSLASSTRSSRFDENDFLDSEVPTKKLTATPPIARDENASRFDDNLGRSPPSNHPPQLQPGGQPPRQAPQQPLRVRGVDLVDPRDPRYNRMLQPTKQAGEDLIYERVVADAQRQQRMQAQVDGGARNGSLDYSVGNEGDASFGSVDTHTSSISEGVGASGSKKGQQAPTTTEKKRKSVGGILGLFRKKDKNKKGDSKDENAVRSSEDSGVLSPTSTAFRRSGSISPVAAQQAPNERTSSRTGAPTAESMFSTDAALRQQELEAKQALYHQYGVSRAPGDITNTMTPRGQPGGLSVSDAQSQSRLSVEGTGSKRNSLQLLSHPASVVGPNGSLGSPSSLGPAGQRMRPGSLIGSPSIPGLEVPLLSVMRVFAGANIDSDATFKTVLLNQSTTAADLVKQAMQRFRLTGADLTREDFYLTVKELGGDERPLHDIENPLEIFEELSERAGDESAFPPNVRRSSVGSINSISSNLSLNPAIARSGLNDWSDDSAVKFYLHRRGNPDSPLVGQTPLDGAEDSFAQQSSEHDTASDHTATPQLGVPQSTPSYRFAVRLLIHPGDLPENVVFDPASNAIIPKAVLAERQQRNSGFSEPQSPNSLSSSQQPREKIIFFPRNANVSEVIETALDRFGIVDGVVDGGDEVEDRVSRRRSVTRVKYSLAVLHEGKESFLNASSKLLDAYTAPPLFKAYDRSSKEFRRRSADTSLILGSSADVQTTDPVFVIRRSPLRSTAGRGGVLPQTIDELEELQQRRQAEEDEEQEVLRGSPNPATGPRSHRDIIAAQRAASRANQQAILSAQKNGEQGYDIAIRDQGTIRSARDVDNDEVRYSYVDESGAETDISRIVENEWQHKARAGPPPEPVEVHRPTSSFSRTTSAATTTDADSFRTAPSSMPDGAMATDNESLADDEQQAIEALRSTNLDIDSPVSAFAPEVSPSVASFKTAMAVSPAAAHEDVLKDALGPRPTTSPALDENLQERLERVLARVKEEKARRAASPTGANVRPRSFMSSSTTATPTGRFSPVNVGVRSASAMGGRRSPFGDGMRDAPSINQLISQSTPPASTLPRNGDSAHAKKGSIASISSTASTTTDQLSTPVTVISSGFTPASSANSNHRPQIVYRDDFGYDTLLAIVEADSHSPARQTEQVSPEDAVLHSLFGRGLDSVPDLHPEVRSAYEGPAKALDDLDAKNLALGRGTYWARREQSPSPPSQSARPTSGSKRPRTDTATSQTDKAAREPIAVVPQRSVAAMTSNPSPAPQQPASRPHLPRYLNRYVTPGPLEEWLWHLTTPLEEYDLKFAFDLPPYALATNGVVLTPLI</sequence>
<feature type="compositionally biased region" description="Basic and acidic residues" evidence="3">
    <location>
        <begin position="372"/>
        <end position="403"/>
    </location>
</feature>
<evidence type="ECO:0000259" key="4">
    <source>
        <dbReference type="PROSITE" id="PS50002"/>
    </source>
</evidence>
<feature type="region of interest" description="Disordered" evidence="3">
    <location>
        <begin position="2436"/>
        <end position="2458"/>
    </location>
</feature>
<dbReference type="Gene3D" id="3.10.20.90">
    <property type="entry name" value="Phosphatidylinositol 3-kinase Catalytic Subunit, Chain A, domain 1"/>
    <property type="match status" value="1"/>
</dbReference>
<feature type="compositionally biased region" description="Polar residues" evidence="3">
    <location>
        <begin position="1081"/>
        <end position="1096"/>
    </location>
</feature>
<dbReference type="Gene3D" id="2.30.30.40">
    <property type="entry name" value="SH3 Domains"/>
    <property type="match status" value="2"/>
</dbReference>
<dbReference type="STRING" id="5286.A0A0K3C729"/>
<feature type="compositionally biased region" description="Acidic residues" evidence="3">
    <location>
        <begin position="1244"/>
        <end position="1261"/>
    </location>
</feature>
<feature type="compositionally biased region" description="Basic and acidic residues" evidence="3">
    <location>
        <begin position="624"/>
        <end position="636"/>
    </location>
</feature>
<feature type="compositionally biased region" description="Low complexity" evidence="3">
    <location>
        <begin position="548"/>
        <end position="557"/>
    </location>
</feature>
<dbReference type="PANTHER" id="PTHR47775:SF1">
    <property type="entry name" value="BUD SITE SELECTION PROTEIN 14"/>
    <property type="match status" value="1"/>
</dbReference>
<evidence type="ECO:0000313" key="7">
    <source>
        <dbReference type="Proteomes" id="UP000199069"/>
    </source>
</evidence>
<evidence type="ECO:0000313" key="6">
    <source>
        <dbReference type="EMBL" id="CTR04633.1"/>
    </source>
</evidence>
<feature type="region of interest" description="Disordered" evidence="3">
    <location>
        <begin position="2369"/>
        <end position="2405"/>
    </location>
</feature>
<feature type="compositionally biased region" description="Polar residues" evidence="3">
    <location>
        <begin position="779"/>
        <end position="790"/>
    </location>
</feature>
<dbReference type="GO" id="GO:0030950">
    <property type="term" value="P:establishment or maintenance of actin cytoskeleton polarity"/>
    <property type="evidence" value="ECO:0007669"/>
    <property type="project" value="TreeGrafter"/>
</dbReference>
<feature type="compositionally biased region" description="Low complexity" evidence="3">
    <location>
        <begin position="151"/>
        <end position="160"/>
    </location>
</feature>
<feature type="compositionally biased region" description="Polar residues" evidence="3">
    <location>
        <begin position="2436"/>
        <end position="2446"/>
    </location>
</feature>
<feature type="compositionally biased region" description="Acidic residues" evidence="3">
    <location>
        <begin position="331"/>
        <end position="355"/>
    </location>
</feature>
<evidence type="ECO:0000256" key="2">
    <source>
        <dbReference type="PROSITE-ProRule" id="PRU00192"/>
    </source>
</evidence>
<feature type="compositionally biased region" description="Low complexity" evidence="3">
    <location>
        <begin position="1974"/>
        <end position="1987"/>
    </location>
</feature>
<feature type="compositionally biased region" description="Polar residues" evidence="3">
    <location>
        <begin position="1616"/>
        <end position="1627"/>
    </location>
</feature>
<feature type="non-terminal residue" evidence="6">
    <location>
        <position position="2698"/>
    </location>
</feature>
<dbReference type="GO" id="GO:0008104">
    <property type="term" value="P:intracellular protein localization"/>
    <property type="evidence" value="ECO:0007669"/>
    <property type="project" value="TreeGrafter"/>
</dbReference>
<dbReference type="GO" id="GO:0051286">
    <property type="term" value="C:cell tip"/>
    <property type="evidence" value="ECO:0007669"/>
    <property type="project" value="TreeGrafter"/>
</dbReference>
<feature type="compositionally biased region" description="Basic and acidic residues" evidence="3">
    <location>
        <begin position="1577"/>
        <end position="1591"/>
    </location>
</feature>
<feature type="compositionally biased region" description="Basic and acidic residues" evidence="3">
    <location>
        <begin position="1419"/>
        <end position="1431"/>
    </location>
</feature>
<feature type="region of interest" description="Disordered" evidence="3">
    <location>
        <begin position="1663"/>
        <end position="1729"/>
    </location>
</feature>
<feature type="compositionally biased region" description="Polar residues" evidence="3">
    <location>
        <begin position="759"/>
        <end position="772"/>
    </location>
</feature>
<feature type="compositionally biased region" description="Pro residues" evidence="3">
    <location>
        <begin position="600"/>
        <end position="615"/>
    </location>
</feature>
<accession>A0A0K3C729</accession>
<dbReference type="SMART" id="SM00314">
    <property type="entry name" value="RA"/>
    <property type="match status" value="1"/>
</dbReference>
<feature type="domain" description="Ras-associating" evidence="5">
    <location>
        <begin position="1751"/>
        <end position="1846"/>
    </location>
</feature>
<feature type="compositionally biased region" description="Basic and acidic residues" evidence="3">
    <location>
        <begin position="1461"/>
        <end position="1473"/>
    </location>
</feature>
<feature type="region of interest" description="Disordered" evidence="3">
    <location>
        <begin position="1497"/>
        <end position="1633"/>
    </location>
</feature>
<feature type="compositionally biased region" description="Polar residues" evidence="3">
    <location>
        <begin position="1915"/>
        <end position="1927"/>
    </location>
</feature>
<feature type="region of interest" description="Disordered" evidence="3">
    <location>
        <begin position="124"/>
        <end position="160"/>
    </location>
</feature>
<feature type="region of interest" description="Disordered" evidence="3">
    <location>
        <begin position="1968"/>
        <end position="1987"/>
    </location>
</feature>
<feature type="compositionally biased region" description="Polar residues" evidence="3">
    <location>
        <begin position="1596"/>
        <end position="1609"/>
    </location>
</feature>
<feature type="compositionally biased region" description="Polar residues" evidence="3">
    <location>
        <begin position="692"/>
        <end position="701"/>
    </location>
</feature>
<feature type="compositionally biased region" description="Acidic residues" evidence="3">
    <location>
        <begin position="134"/>
        <end position="148"/>
    </location>
</feature>
<dbReference type="FunFam" id="2.30.30.40:FF:000035">
    <property type="entry name" value="SH3 domain containing protein"/>
    <property type="match status" value="2"/>
</dbReference>
<feature type="compositionally biased region" description="Basic and acidic residues" evidence="3">
    <location>
        <begin position="124"/>
        <end position="133"/>
    </location>
</feature>
<protein>
    <submittedName>
        <fullName evidence="6">FGENESH: predicted gene_1.494 protein</fullName>
    </submittedName>
</protein>
<feature type="compositionally biased region" description="Acidic residues" evidence="3">
    <location>
        <begin position="1168"/>
        <end position="1192"/>
    </location>
</feature>
<dbReference type="PANTHER" id="PTHR47775">
    <property type="entry name" value="BUD SITE SELECTION PROTEIN 14"/>
    <property type="match status" value="1"/>
</dbReference>
<feature type="compositionally biased region" description="Basic and acidic residues" evidence="3">
    <location>
        <begin position="582"/>
        <end position="594"/>
    </location>
</feature>
<feature type="domain" description="SH3" evidence="4">
    <location>
        <begin position="1004"/>
        <end position="1065"/>
    </location>
</feature>
<feature type="compositionally biased region" description="Low complexity" evidence="3">
    <location>
        <begin position="657"/>
        <end position="670"/>
    </location>
</feature>
<dbReference type="SMART" id="SM00326">
    <property type="entry name" value="SH3"/>
    <property type="match status" value="2"/>
</dbReference>
<evidence type="ECO:0000256" key="3">
    <source>
        <dbReference type="SAM" id="MobiDB-lite"/>
    </source>
</evidence>
<dbReference type="GO" id="GO:0015630">
    <property type="term" value="C:microtubule cytoskeleton"/>
    <property type="evidence" value="ECO:0007669"/>
    <property type="project" value="TreeGrafter"/>
</dbReference>
<feature type="region of interest" description="Disordered" evidence="3">
    <location>
        <begin position="1081"/>
        <end position="1149"/>
    </location>
</feature>
<dbReference type="InterPro" id="IPR036028">
    <property type="entry name" value="SH3-like_dom_sf"/>
</dbReference>